<dbReference type="InterPro" id="IPR024079">
    <property type="entry name" value="MetalloPept_cat_dom_sf"/>
</dbReference>
<organism evidence="6 7">
    <name type="scientific">Candidatus Regiella insecticola 5.15</name>
    <dbReference type="NCBI Taxonomy" id="1005043"/>
    <lineage>
        <taxon>Bacteria</taxon>
        <taxon>Pseudomonadati</taxon>
        <taxon>Pseudomonadota</taxon>
        <taxon>Gammaproteobacteria</taxon>
        <taxon>Enterobacterales</taxon>
        <taxon>Enterobacteriaceae</taxon>
        <taxon>aphid secondary symbionts</taxon>
        <taxon>Candidatus Regiella</taxon>
    </lineage>
</organism>
<dbReference type="InterPro" id="IPR004954">
    <property type="entry name" value="Mucin-bd"/>
</dbReference>
<dbReference type="SUPFAM" id="SSF55486">
    <property type="entry name" value="Metalloproteases ('zincins'), catalytic domain"/>
    <property type="match status" value="1"/>
</dbReference>
<dbReference type="Gene3D" id="3.40.390.10">
    <property type="entry name" value="Collagenase (Catalytic Domain)"/>
    <property type="match status" value="1"/>
</dbReference>
<evidence type="ECO:0000313" key="6">
    <source>
        <dbReference type="EMBL" id="EGY29507.1"/>
    </source>
</evidence>
<name>G2GXL9_9ENTR</name>
<feature type="domain" description="Peptidase metallopeptidase" evidence="5">
    <location>
        <begin position="53"/>
        <end position="231"/>
    </location>
</feature>
<dbReference type="Proteomes" id="UP000004116">
    <property type="component" value="Unassembled WGS sequence"/>
</dbReference>
<dbReference type="InterPro" id="IPR006026">
    <property type="entry name" value="Peptidase_Metallo"/>
</dbReference>
<dbReference type="Pfam" id="PF03272">
    <property type="entry name" value="Mucin_bdg"/>
    <property type="match status" value="2"/>
</dbReference>
<keyword evidence="2" id="KW-0479">Metal-binding</keyword>
<evidence type="ECO:0000256" key="4">
    <source>
        <dbReference type="ARBA" id="ARBA00022833"/>
    </source>
</evidence>
<dbReference type="InterPro" id="IPR001818">
    <property type="entry name" value="Pept_M10_metallopeptidase"/>
</dbReference>
<reference evidence="6 7" key="1">
    <citation type="journal article" date="2012" name="Genome Res.">
        <title>Genomic basis of endosymbiont-conferred protection against an insect parasitoid.</title>
        <authorList>
            <person name="Hansen A.K."/>
            <person name="Vorburger C."/>
            <person name="Moran N.A."/>
        </authorList>
    </citation>
    <scope>NUCLEOTIDE SEQUENCE [LARGE SCALE GENOMIC DNA]</scope>
    <source>
        <strain evidence="7">R5.15</strain>
    </source>
</reference>
<evidence type="ECO:0000259" key="5">
    <source>
        <dbReference type="SMART" id="SM00235"/>
    </source>
</evidence>
<dbReference type="GO" id="GO:0008270">
    <property type="term" value="F:zinc ion binding"/>
    <property type="evidence" value="ECO:0007669"/>
    <property type="project" value="InterPro"/>
</dbReference>
<dbReference type="GO" id="GO:0006508">
    <property type="term" value="P:proteolysis"/>
    <property type="evidence" value="ECO:0007669"/>
    <property type="project" value="UniProtKB-KW"/>
</dbReference>
<dbReference type="Pfam" id="PF00413">
    <property type="entry name" value="Peptidase_M10"/>
    <property type="match status" value="1"/>
</dbReference>
<dbReference type="EMBL" id="AGCA01000111">
    <property type="protein sequence ID" value="EGY29507.1"/>
    <property type="molecule type" value="Genomic_DNA"/>
</dbReference>
<dbReference type="GO" id="GO:0031012">
    <property type="term" value="C:extracellular matrix"/>
    <property type="evidence" value="ECO:0007669"/>
    <property type="project" value="InterPro"/>
</dbReference>
<dbReference type="RefSeq" id="WP_006706213.1">
    <property type="nucleotide sequence ID" value="NZ_AGCA01000111.1"/>
</dbReference>
<evidence type="ECO:0000256" key="3">
    <source>
        <dbReference type="ARBA" id="ARBA00022801"/>
    </source>
</evidence>
<keyword evidence="4" id="KW-0862">Zinc</keyword>
<keyword evidence="1" id="KW-0645">Protease</keyword>
<evidence type="ECO:0000256" key="2">
    <source>
        <dbReference type="ARBA" id="ARBA00022723"/>
    </source>
</evidence>
<protein>
    <submittedName>
        <fullName evidence="6">Viral enhancin protein</fullName>
    </submittedName>
</protein>
<dbReference type="AlphaFoldDB" id="G2GXL9"/>
<gene>
    <name evidence="6" type="ORF">Rin_00005120</name>
</gene>
<dbReference type="GO" id="GO:0004222">
    <property type="term" value="F:metalloendopeptidase activity"/>
    <property type="evidence" value="ECO:0007669"/>
    <property type="project" value="InterPro"/>
</dbReference>
<keyword evidence="7" id="KW-1185">Reference proteome</keyword>
<accession>G2GXL9</accession>
<comment type="caution">
    <text evidence="6">The sequence shown here is derived from an EMBL/GenBank/DDBJ whole genome shotgun (WGS) entry which is preliminary data.</text>
</comment>
<evidence type="ECO:0000256" key="1">
    <source>
        <dbReference type="ARBA" id="ARBA00022670"/>
    </source>
</evidence>
<proteinExistence type="predicted"/>
<sequence>MNTIEEPDRISAVGLTTSTEQKQAIPQSVVDEALAAQLIQYLIAAQIISGLQPDKLADKEKELTFRYLTPRYHDVVIRRNKQPSVSGLTTFTALQREITQSVLDEIAEKTGLEFRLAESDEPADLVFGNFHSPTNSLVGFVNFKAPTSSLVNFVDSTTVPSKRDEIWVNTKLKAHRNPERFKTTLVHEIGHALGLDHSFNLEDPGTIMSYSWSSTGLQVADFLALWTLHGRDSHRQSEERIKAGEQARAQMWLRIKEDMQPKNYWKKFLLRAGNRWCAFVSVDKTHSMLRVDVFKKGAQADGYFRDKTYAEIRIRNHTGKVIFEKEIKGTGMLSSREELPFTEGYQLEIYHAEAETSLFSNPNIQGEPVPDAKTNRFIMTKTGLKRLIPAHQMTLLDRNNYAFASLSVDSVAGQLEIDISRPPANEDAQDSVYASIKVINKKGRVVFKKEIKGSDTGMLRSRILFSEGDKLEIYHAQAEERLKIFSSGVKVNFAVDVKTTTFIMTSKGLEKCLFSPQPTQGDTTDKMAQAISGFTPPPLDAVSYQQDNRLTPSKFFSALVSAGSYG</sequence>
<dbReference type="SMART" id="SM00235">
    <property type="entry name" value="ZnMc"/>
    <property type="match status" value="1"/>
</dbReference>
<keyword evidence="3" id="KW-0378">Hydrolase</keyword>
<evidence type="ECO:0000313" key="7">
    <source>
        <dbReference type="Proteomes" id="UP000004116"/>
    </source>
</evidence>
<dbReference type="OrthoDB" id="2392728at2"/>